<proteinExistence type="predicted"/>
<dbReference type="AlphaFoldDB" id="A0AA95HE87"/>
<dbReference type="PROSITE" id="PS51257">
    <property type="entry name" value="PROKAR_LIPOPROTEIN"/>
    <property type="match status" value="1"/>
</dbReference>
<gene>
    <name evidence="2" type="ORF">QJT81_07560</name>
</gene>
<organism evidence="2">
    <name type="scientific">Candidatus Thiothrix putei</name>
    <dbReference type="NCBI Taxonomy" id="3080811"/>
    <lineage>
        <taxon>Bacteria</taxon>
        <taxon>Pseudomonadati</taxon>
        <taxon>Pseudomonadota</taxon>
        <taxon>Gammaproteobacteria</taxon>
        <taxon>Thiotrichales</taxon>
        <taxon>Thiotrichaceae</taxon>
        <taxon>Thiothrix</taxon>
    </lineage>
</organism>
<dbReference type="KEGG" id="tput:QJT81_07560"/>
<reference evidence="2" key="1">
    <citation type="journal article" date="2023" name="Int. J. Mol. Sci.">
        <title>Metagenomics Revealed a New Genus 'Candidatus Thiocaldithrix dubininis' gen. nov., sp. nov. and a New Species 'Candidatus Thiothrix putei' sp. nov. in the Family Thiotrichaceae, Some Members of Which Have Traits of Both Na+- and H+-Motive Energetics.</title>
        <authorList>
            <person name="Ravin N.V."/>
            <person name="Muntyan M.S."/>
            <person name="Smolyakov D.D."/>
            <person name="Rudenko T.S."/>
            <person name="Beletsky A.V."/>
            <person name="Mardanov A.V."/>
            <person name="Grabovich M.Y."/>
        </authorList>
    </citation>
    <scope>NUCLEOTIDE SEQUENCE</scope>
    <source>
        <strain evidence="2">GKL-02</strain>
    </source>
</reference>
<reference evidence="2" key="2">
    <citation type="submission" date="2023-04" db="EMBL/GenBank/DDBJ databases">
        <authorList>
            <person name="Beletskiy A.V."/>
            <person name="Mardanov A.V."/>
            <person name="Ravin N.V."/>
        </authorList>
    </citation>
    <scope>NUCLEOTIDE SEQUENCE</scope>
    <source>
        <strain evidence="2">GKL-02</strain>
    </source>
</reference>
<feature type="signal peptide" evidence="1">
    <location>
        <begin position="1"/>
        <end position="19"/>
    </location>
</feature>
<dbReference type="EMBL" id="CP124756">
    <property type="protein sequence ID" value="WGZ95832.1"/>
    <property type="molecule type" value="Genomic_DNA"/>
</dbReference>
<name>A0AA95HE87_9GAMM</name>
<evidence type="ECO:0000313" key="2">
    <source>
        <dbReference type="EMBL" id="WGZ95832.1"/>
    </source>
</evidence>
<dbReference type="Proteomes" id="UP001301326">
    <property type="component" value="Chromosome"/>
</dbReference>
<accession>A0AA95HE87</accession>
<sequence length="70" mass="7319">MKLYLHLTGVLMLSLLAVACGGGGSTNDTNSNNSGSTGILPTNRVGYAIDDYVVDVTVHGTAPLKRQEIQ</sequence>
<feature type="chain" id="PRO_5041634443" evidence="1">
    <location>
        <begin position="20"/>
        <end position="70"/>
    </location>
</feature>
<protein>
    <submittedName>
        <fullName evidence="2">Uncharacterized protein</fullName>
    </submittedName>
</protein>
<keyword evidence="1" id="KW-0732">Signal</keyword>
<evidence type="ECO:0000256" key="1">
    <source>
        <dbReference type="SAM" id="SignalP"/>
    </source>
</evidence>